<accession>A0A3P3ZNL9</accession>
<evidence type="ECO:0000313" key="1">
    <source>
        <dbReference type="EMBL" id="VAY88350.1"/>
    </source>
</evidence>
<reference evidence="1" key="1">
    <citation type="submission" date="2018-10" db="EMBL/GenBank/DDBJ databases">
        <authorList>
            <person name="Plewniak F."/>
        </authorList>
    </citation>
    <scope>NUCLEOTIDE SEQUENCE</scope>
</reference>
<protein>
    <submittedName>
        <fullName evidence="1">Uncharacterized protein</fullName>
    </submittedName>
</protein>
<name>A0A3P3ZNL9_9ZZZZ</name>
<proteinExistence type="predicted"/>
<dbReference type="AlphaFoldDB" id="A0A3P3ZNL9"/>
<gene>
    <name evidence="1" type="ORF">CARN8_2990001</name>
</gene>
<organism evidence="1">
    <name type="scientific">mine drainage metagenome</name>
    <dbReference type="NCBI Taxonomy" id="410659"/>
    <lineage>
        <taxon>unclassified sequences</taxon>
        <taxon>metagenomes</taxon>
        <taxon>ecological metagenomes</taxon>
    </lineage>
</organism>
<sequence>MRQYMSFEMCSAIFKTLPIAYAAFRTPVLSSSHMNAVTLWSTPRYLPLPTTYSMHVVIRRVPRSFVTVSWMVRTATTETTWLGRGLRSVGLMRLIAYTPLIVDDHTDSTGRTNPAGLIDHGHKLIRCAWVWFSILSIQK</sequence>
<dbReference type="EMBL" id="UOYP01000222">
    <property type="protein sequence ID" value="VAY88350.1"/>
    <property type="molecule type" value="Genomic_DNA"/>
</dbReference>